<evidence type="ECO:0000313" key="2">
    <source>
        <dbReference type="Proteomes" id="UP000823775"/>
    </source>
</evidence>
<reference evidence="1 2" key="1">
    <citation type="journal article" date="2021" name="BMC Genomics">
        <title>Datura genome reveals duplications of psychoactive alkaloid biosynthetic genes and high mutation rate following tissue culture.</title>
        <authorList>
            <person name="Rajewski A."/>
            <person name="Carter-House D."/>
            <person name="Stajich J."/>
            <person name="Litt A."/>
        </authorList>
    </citation>
    <scope>NUCLEOTIDE SEQUENCE [LARGE SCALE GENOMIC DNA]</scope>
    <source>
        <strain evidence="1">AR-01</strain>
    </source>
</reference>
<dbReference type="Proteomes" id="UP000823775">
    <property type="component" value="Unassembled WGS sequence"/>
</dbReference>
<keyword evidence="2" id="KW-1185">Reference proteome</keyword>
<gene>
    <name evidence="1" type="ORF">HAX54_007177</name>
</gene>
<evidence type="ECO:0000313" key="1">
    <source>
        <dbReference type="EMBL" id="MCD7468742.1"/>
    </source>
</evidence>
<sequence>MLKRVMEKVVSTYLGIRELKGDLLELTQTVKEHDVSIRHLENRMNHLTSQMRSEMSVKEKESLMNNVTLSQRNIDEEDMEQNIEKILFKESLEGIRLNNIVESRERSGMNVL</sequence>
<dbReference type="EMBL" id="JACEIK010001368">
    <property type="protein sequence ID" value="MCD7468742.1"/>
    <property type="molecule type" value="Genomic_DNA"/>
</dbReference>
<accession>A0ABS8TBD2</accession>
<comment type="caution">
    <text evidence="1">The sequence shown here is derived from an EMBL/GenBank/DDBJ whole genome shotgun (WGS) entry which is preliminary data.</text>
</comment>
<organism evidence="1 2">
    <name type="scientific">Datura stramonium</name>
    <name type="common">Jimsonweed</name>
    <name type="synonym">Common thornapple</name>
    <dbReference type="NCBI Taxonomy" id="4076"/>
    <lineage>
        <taxon>Eukaryota</taxon>
        <taxon>Viridiplantae</taxon>
        <taxon>Streptophyta</taxon>
        <taxon>Embryophyta</taxon>
        <taxon>Tracheophyta</taxon>
        <taxon>Spermatophyta</taxon>
        <taxon>Magnoliopsida</taxon>
        <taxon>eudicotyledons</taxon>
        <taxon>Gunneridae</taxon>
        <taxon>Pentapetalae</taxon>
        <taxon>asterids</taxon>
        <taxon>lamiids</taxon>
        <taxon>Solanales</taxon>
        <taxon>Solanaceae</taxon>
        <taxon>Solanoideae</taxon>
        <taxon>Datureae</taxon>
        <taxon>Datura</taxon>
    </lineage>
</organism>
<name>A0ABS8TBD2_DATST</name>
<proteinExistence type="predicted"/>
<protein>
    <submittedName>
        <fullName evidence="1">Uncharacterized protein</fullName>
    </submittedName>
</protein>